<protein>
    <submittedName>
        <fullName evidence="2">Putative phosphoesterase</fullName>
    </submittedName>
</protein>
<keyword evidence="3" id="KW-1185">Reference proteome</keyword>
<dbReference type="OrthoDB" id="9795838at2"/>
<name>A0A1M5NCW5_9RHOB</name>
<dbReference type="InterPro" id="IPR004843">
    <property type="entry name" value="Calcineurin-like_PHP"/>
</dbReference>
<dbReference type="NCBIfam" id="TIGR04123">
    <property type="entry name" value="P_estr_lig_assc"/>
    <property type="match status" value="1"/>
</dbReference>
<dbReference type="EMBL" id="FQXB01000001">
    <property type="protein sequence ID" value="SHG87360.1"/>
    <property type="molecule type" value="Genomic_DNA"/>
</dbReference>
<dbReference type="PANTHER" id="PTHR39323:SF1">
    <property type="entry name" value="BLR1149 PROTEIN"/>
    <property type="match status" value="1"/>
</dbReference>
<dbReference type="SUPFAM" id="SSF56300">
    <property type="entry name" value="Metallo-dependent phosphatases"/>
    <property type="match status" value="1"/>
</dbReference>
<gene>
    <name evidence="2" type="ORF">SAMN05444003_1335</name>
</gene>
<dbReference type="Gene3D" id="3.60.21.10">
    <property type="match status" value="1"/>
</dbReference>
<dbReference type="Pfam" id="PF00149">
    <property type="entry name" value="Metallophos"/>
    <property type="match status" value="1"/>
</dbReference>
<dbReference type="PIRSF" id="PIRSF000887">
    <property type="entry name" value="Pesterase_MJ0037"/>
    <property type="match status" value="1"/>
</dbReference>
<feature type="domain" description="Calcineurin-like phosphoesterase" evidence="1">
    <location>
        <begin position="28"/>
        <end position="128"/>
    </location>
</feature>
<dbReference type="GO" id="GO:0016787">
    <property type="term" value="F:hydrolase activity"/>
    <property type="evidence" value="ECO:0007669"/>
    <property type="project" value="InterPro"/>
</dbReference>
<sequence length="220" mass="23801">MNTHHVFEFNGATFWALAEGALWWPSQKLLCVSDLHLGKSDRIARRSGRMLPPYETEATLDRLGNLVSRLAPSTIICLGDSFDDLDAALGLSEEHKARITTLQAGRTWIWVEGNHDPGPIDIGGDHKAEVMVEGLTFRHIAAPYANAEVSGHYHPKCRLQTGSSRPAFLINDSRIVLPAFGTYTGGLRASDSALKTLMGPNATAILTGKKALAVPMAATT</sequence>
<dbReference type="PANTHER" id="PTHR39323">
    <property type="entry name" value="BLR1149 PROTEIN"/>
    <property type="match status" value="1"/>
</dbReference>
<organism evidence="2 3">
    <name type="scientific">Cognatiyoonia sediminum</name>
    <dbReference type="NCBI Taxonomy" id="1508389"/>
    <lineage>
        <taxon>Bacteria</taxon>
        <taxon>Pseudomonadati</taxon>
        <taxon>Pseudomonadota</taxon>
        <taxon>Alphaproteobacteria</taxon>
        <taxon>Rhodobacterales</taxon>
        <taxon>Paracoccaceae</taxon>
        <taxon>Cognatiyoonia</taxon>
    </lineage>
</organism>
<evidence type="ECO:0000313" key="3">
    <source>
        <dbReference type="Proteomes" id="UP000184074"/>
    </source>
</evidence>
<dbReference type="InterPro" id="IPR029052">
    <property type="entry name" value="Metallo-depent_PP-like"/>
</dbReference>
<dbReference type="Proteomes" id="UP000184074">
    <property type="component" value="Unassembled WGS sequence"/>
</dbReference>
<reference evidence="2 3" key="1">
    <citation type="submission" date="2016-11" db="EMBL/GenBank/DDBJ databases">
        <authorList>
            <person name="Jaros S."/>
            <person name="Januszkiewicz K."/>
            <person name="Wedrychowicz H."/>
        </authorList>
    </citation>
    <scope>NUCLEOTIDE SEQUENCE [LARGE SCALE GENOMIC DNA]</scope>
    <source>
        <strain evidence="2 3">DSM 28715</strain>
    </source>
</reference>
<dbReference type="InterPro" id="IPR024173">
    <property type="entry name" value="Pesterase_MJ0037-like"/>
</dbReference>
<dbReference type="RefSeq" id="WP_072900031.1">
    <property type="nucleotide sequence ID" value="NZ_FQXB01000001.1"/>
</dbReference>
<dbReference type="InterPro" id="IPR026336">
    <property type="entry name" value="PdeM-like"/>
</dbReference>
<dbReference type="AlphaFoldDB" id="A0A1M5NCW5"/>
<proteinExistence type="predicted"/>
<accession>A0A1M5NCW5</accession>
<dbReference type="STRING" id="1508389.SAMN05444003_1335"/>
<evidence type="ECO:0000259" key="1">
    <source>
        <dbReference type="Pfam" id="PF00149"/>
    </source>
</evidence>
<evidence type="ECO:0000313" key="2">
    <source>
        <dbReference type="EMBL" id="SHG87360.1"/>
    </source>
</evidence>